<dbReference type="PANTHER" id="PTHR36154">
    <property type="entry name" value="DNA-BINDING TRANSCRIPTIONAL ACTIVATOR ALPA"/>
    <property type="match status" value="1"/>
</dbReference>
<dbReference type="PANTHER" id="PTHR36154:SF1">
    <property type="entry name" value="DNA-BINDING TRANSCRIPTIONAL ACTIVATOR ALPA"/>
    <property type="match status" value="1"/>
</dbReference>
<dbReference type="EMBL" id="CABPRU010000007">
    <property type="protein sequence ID" value="VVE19831.1"/>
    <property type="molecule type" value="Genomic_DNA"/>
</dbReference>
<accession>A0A5E4W5Y9</accession>
<keyword evidence="2" id="KW-1185">Reference proteome</keyword>
<organism evidence="1 2">
    <name type="scientific">Pandoraea terrigena</name>
    <dbReference type="NCBI Taxonomy" id="2508292"/>
    <lineage>
        <taxon>Bacteria</taxon>
        <taxon>Pseudomonadati</taxon>
        <taxon>Pseudomonadota</taxon>
        <taxon>Betaproteobacteria</taxon>
        <taxon>Burkholderiales</taxon>
        <taxon>Burkholderiaceae</taxon>
        <taxon>Pandoraea</taxon>
    </lineage>
</organism>
<dbReference type="RefSeq" id="WP_343039555.1">
    <property type="nucleotide sequence ID" value="NZ_CABPRU010000007.1"/>
</dbReference>
<reference evidence="1 2" key="1">
    <citation type="submission" date="2019-08" db="EMBL/GenBank/DDBJ databases">
        <authorList>
            <person name="Peeters C."/>
        </authorList>
    </citation>
    <scope>NUCLEOTIDE SEQUENCE [LARGE SCALE GENOMIC DNA]</scope>
    <source>
        <strain evidence="1 2">LMG 31013</strain>
    </source>
</reference>
<evidence type="ECO:0000313" key="2">
    <source>
        <dbReference type="Proteomes" id="UP000334380"/>
    </source>
</evidence>
<evidence type="ECO:0000313" key="1">
    <source>
        <dbReference type="EMBL" id="VVE19831.1"/>
    </source>
</evidence>
<sequence>MTNIIHIEQNSARSIWQNMTILRRKDVELITGLSRSSIYAGIQNGTFPAPIRLSVKSVGWVSNEIDAWIQQKMAQRT</sequence>
<dbReference type="InterPro" id="IPR010260">
    <property type="entry name" value="AlpA"/>
</dbReference>
<dbReference type="Gene3D" id="1.10.238.160">
    <property type="match status" value="1"/>
</dbReference>
<proteinExistence type="predicted"/>
<dbReference type="InterPro" id="IPR052931">
    <property type="entry name" value="Prophage_regulatory_activator"/>
</dbReference>
<dbReference type="Proteomes" id="UP000334380">
    <property type="component" value="Unassembled WGS sequence"/>
</dbReference>
<dbReference type="AlphaFoldDB" id="A0A5E4W5Y9"/>
<protein>
    <submittedName>
        <fullName evidence="1">Transcriptional regulator</fullName>
    </submittedName>
</protein>
<dbReference type="Pfam" id="PF05930">
    <property type="entry name" value="Phage_AlpA"/>
    <property type="match status" value="1"/>
</dbReference>
<name>A0A5E4W5Y9_9BURK</name>
<gene>
    <name evidence="1" type="ORF">PTE31013_03099</name>
</gene>